<feature type="compositionally biased region" description="Basic and acidic residues" evidence="1">
    <location>
        <begin position="110"/>
        <end position="152"/>
    </location>
</feature>
<dbReference type="EMBL" id="JACHGB010000001">
    <property type="protein sequence ID" value="MBB5270094.1"/>
    <property type="molecule type" value="Genomic_DNA"/>
</dbReference>
<feature type="domain" description="DUF4124" evidence="3">
    <location>
        <begin position="20"/>
        <end position="73"/>
    </location>
</feature>
<dbReference type="Pfam" id="PF13511">
    <property type="entry name" value="DUF4124"/>
    <property type="match status" value="1"/>
</dbReference>
<keyword evidence="2" id="KW-0732">Signal</keyword>
<dbReference type="RefSeq" id="WP_183963213.1">
    <property type="nucleotide sequence ID" value="NZ_BAABEW010000003.1"/>
</dbReference>
<keyword evidence="5" id="KW-1185">Reference proteome</keyword>
<dbReference type="InterPro" id="IPR025392">
    <property type="entry name" value="DUF4124"/>
</dbReference>
<reference evidence="4 5" key="1">
    <citation type="submission" date="2020-08" db="EMBL/GenBank/DDBJ databases">
        <title>Genomic Encyclopedia of Type Strains, Phase IV (KMG-IV): sequencing the most valuable type-strain genomes for metagenomic binning, comparative biology and taxonomic classification.</title>
        <authorList>
            <person name="Goeker M."/>
        </authorList>
    </citation>
    <scope>NUCLEOTIDE SEQUENCE [LARGE SCALE GENOMIC DNA]</scope>
    <source>
        <strain evidence="4 5">DSM 29781</strain>
    </source>
</reference>
<evidence type="ECO:0000313" key="5">
    <source>
        <dbReference type="Proteomes" id="UP000532440"/>
    </source>
</evidence>
<dbReference type="Proteomes" id="UP000532440">
    <property type="component" value="Unassembled WGS sequence"/>
</dbReference>
<feature type="chain" id="PRO_5031217603" description="DUF4124 domain-containing protein" evidence="2">
    <location>
        <begin position="32"/>
        <end position="185"/>
    </location>
</feature>
<sequence>MATGKALRIALRSGLSSVLAALALQAGPAQAQIYKCVGPDGVVEYSNAPSQANRRCTEMQLSPIMSIPAPKLPRAAQPAGAVQPSGAPAAPAARASSPSEFPRVDGATQKARDTDRRGILQEELRKEEEKLAGLRDEYKDGEPERLGSERNYQKYLDRVQRLKDDIGRSEANIGSLKRELGALRN</sequence>
<name>A0A7W8HDK1_9BURK</name>
<organism evidence="4 5">
    <name type="scientific">Quisquiliibacterium transsilvanicum</name>
    <dbReference type="NCBI Taxonomy" id="1549638"/>
    <lineage>
        <taxon>Bacteria</taxon>
        <taxon>Pseudomonadati</taxon>
        <taxon>Pseudomonadota</taxon>
        <taxon>Betaproteobacteria</taxon>
        <taxon>Burkholderiales</taxon>
        <taxon>Burkholderiaceae</taxon>
        <taxon>Quisquiliibacterium</taxon>
    </lineage>
</organism>
<accession>A0A7W8HDK1</accession>
<evidence type="ECO:0000259" key="3">
    <source>
        <dbReference type="Pfam" id="PF13511"/>
    </source>
</evidence>
<dbReference type="AlphaFoldDB" id="A0A7W8HDK1"/>
<proteinExistence type="predicted"/>
<evidence type="ECO:0000256" key="2">
    <source>
        <dbReference type="SAM" id="SignalP"/>
    </source>
</evidence>
<comment type="caution">
    <text evidence="4">The sequence shown here is derived from an EMBL/GenBank/DDBJ whole genome shotgun (WGS) entry which is preliminary data.</text>
</comment>
<evidence type="ECO:0000256" key="1">
    <source>
        <dbReference type="SAM" id="MobiDB-lite"/>
    </source>
</evidence>
<feature type="signal peptide" evidence="2">
    <location>
        <begin position="1"/>
        <end position="31"/>
    </location>
</feature>
<gene>
    <name evidence="4" type="ORF">HNQ70_000078</name>
</gene>
<feature type="region of interest" description="Disordered" evidence="1">
    <location>
        <begin position="71"/>
        <end position="152"/>
    </location>
</feature>
<protein>
    <recommendedName>
        <fullName evidence="3">DUF4124 domain-containing protein</fullName>
    </recommendedName>
</protein>
<feature type="compositionally biased region" description="Low complexity" evidence="1">
    <location>
        <begin position="75"/>
        <end position="99"/>
    </location>
</feature>
<evidence type="ECO:0000313" key="4">
    <source>
        <dbReference type="EMBL" id="MBB5270094.1"/>
    </source>
</evidence>